<dbReference type="KEGG" id="tli:Tlie_0703"/>
<dbReference type="SUPFAM" id="SSF52540">
    <property type="entry name" value="P-loop containing nucleoside triphosphate hydrolases"/>
    <property type="match status" value="1"/>
</dbReference>
<dbReference type="Proteomes" id="UP000005868">
    <property type="component" value="Chromosome"/>
</dbReference>
<dbReference type="InterPro" id="IPR027417">
    <property type="entry name" value="P-loop_NTPase"/>
</dbReference>
<reference evidence="9" key="1">
    <citation type="submission" date="2011-10" db="EMBL/GenBank/DDBJ databases">
        <title>The complete genome of chromosome of Thermovirga lienii DSM 17291.</title>
        <authorList>
            <consortium name="US DOE Joint Genome Institute (JGI-PGF)"/>
            <person name="Lucas S."/>
            <person name="Copeland A."/>
            <person name="Lapidus A."/>
            <person name="Glavina del Rio T."/>
            <person name="Dalin E."/>
            <person name="Tice H."/>
            <person name="Bruce D."/>
            <person name="Goodwin L."/>
            <person name="Pitluck S."/>
            <person name="Peters L."/>
            <person name="Mikhailova N."/>
            <person name="Saunders E."/>
            <person name="Kyrpides N."/>
            <person name="Mavromatis K."/>
            <person name="Ivanova N."/>
            <person name="Last F.I."/>
            <person name="Brettin T."/>
            <person name="Detter J.C."/>
            <person name="Han C."/>
            <person name="Larimer F."/>
            <person name="Land M."/>
            <person name="Hauser L."/>
            <person name="Markowitz V."/>
            <person name="Cheng J.-F."/>
            <person name="Hugenholtz P."/>
            <person name="Woyke T."/>
            <person name="Wu D."/>
            <person name="Spring S."/>
            <person name="Schroeder M."/>
            <person name="Brambilla E.-M."/>
            <person name="Klenk H.-P."/>
            <person name="Eisen J.A."/>
        </authorList>
    </citation>
    <scope>NUCLEOTIDE SEQUENCE [LARGE SCALE GENOMIC DNA]</scope>
    <source>
        <strain evidence="9">ATCC BAA-1197 / DSM 17291 / Cas60314</strain>
    </source>
</reference>
<dbReference type="HOGENOM" id="CLU_079322_0_0_0"/>
<dbReference type="GO" id="GO:0009360">
    <property type="term" value="C:DNA polymerase III complex"/>
    <property type="evidence" value="ECO:0007669"/>
    <property type="project" value="TreeGrafter"/>
</dbReference>
<keyword evidence="3 8" id="KW-0548">Nucleotidyltransferase</keyword>
<reference evidence="8 9" key="2">
    <citation type="journal article" date="2012" name="Stand. Genomic Sci.">
        <title>Genome sequence of the moderately thermophilic, amino-acid-degrading and sulfur-reducing bacterium Thermovirga lienii type strain (Cas60314(T)).</title>
        <authorList>
            <person name="Goker M."/>
            <person name="Saunders E."/>
            <person name="Lapidus A."/>
            <person name="Nolan M."/>
            <person name="Lucas S."/>
            <person name="Hammon N."/>
            <person name="Deshpande S."/>
            <person name="Cheng J.F."/>
            <person name="Han C."/>
            <person name="Tapia R."/>
            <person name="Goodwin L.A."/>
            <person name="Pitluck S."/>
            <person name="Liolios K."/>
            <person name="Mavromatis K."/>
            <person name="Pagani I."/>
            <person name="Ivanova N."/>
            <person name="Mikhailova N."/>
            <person name="Pati A."/>
            <person name="Chen A."/>
            <person name="Palaniappan K."/>
            <person name="Land M."/>
            <person name="Chang Y.J."/>
            <person name="Jeffries C.D."/>
            <person name="Brambilla E.M."/>
            <person name="Rohde M."/>
            <person name="Spring S."/>
            <person name="Detter J.C."/>
            <person name="Woyke T."/>
            <person name="Bristow J."/>
            <person name="Eisen J.A."/>
            <person name="Markowitz V."/>
            <person name="Hugenholtz P."/>
            <person name="Kyrpides N.C."/>
            <person name="Klenk H.P."/>
        </authorList>
    </citation>
    <scope>NUCLEOTIDE SEQUENCE [LARGE SCALE GENOMIC DNA]</scope>
    <source>
        <strain evidence="9">ATCC BAA-1197 / DSM 17291 / Cas60314</strain>
    </source>
</reference>
<evidence type="ECO:0000256" key="6">
    <source>
        <dbReference type="ARBA" id="ARBA00034754"/>
    </source>
</evidence>
<evidence type="ECO:0000256" key="3">
    <source>
        <dbReference type="ARBA" id="ARBA00022695"/>
    </source>
</evidence>
<evidence type="ECO:0000256" key="7">
    <source>
        <dbReference type="ARBA" id="ARBA00049244"/>
    </source>
</evidence>
<dbReference type="eggNOG" id="COG1466">
    <property type="taxonomic scope" value="Bacteria"/>
</dbReference>
<protein>
    <recommendedName>
        <fullName evidence="1">DNA-directed DNA polymerase</fullName>
        <ecNumber evidence="1">2.7.7.7</ecNumber>
    </recommendedName>
</protein>
<dbReference type="GO" id="GO:0003677">
    <property type="term" value="F:DNA binding"/>
    <property type="evidence" value="ECO:0007669"/>
    <property type="project" value="InterPro"/>
</dbReference>
<evidence type="ECO:0000256" key="2">
    <source>
        <dbReference type="ARBA" id="ARBA00022679"/>
    </source>
</evidence>
<evidence type="ECO:0000313" key="8">
    <source>
        <dbReference type="EMBL" id="AER66438.1"/>
    </source>
</evidence>
<dbReference type="SUPFAM" id="SSF48019">
    <property type="entry name" value="post-AAA+ oligomerization domain-like"/>
    <property type="match status" value="1"/>
</dbReference>
<dbReference type="EMBL" id="CP003096">
    <property type="protein sequence ID" value="AER66438.1"/>
    <property type="molecule type" value="Genomic_DNA"/>
</dbReference>
<gene>
    <name evidence="8" type="ordered locus">Tlie_0703</name>
</gene>
<evidence type="ECO:0000256" key="1">
    <source>
        <dbReference type="ARBA" id="ARBA00012417"/>
    </source>
</evidence>
<keyword evidence="5" id="KW-0239">DNA-directed DNA polymerase</keyword>
<evidence type="ECO:0000256" key="4">
    <source>
        <dbReference type="ARBA" id="ARBA00022705"/>
    </source>
</evidence>
<organism evidence="8 9">
    <name type="scientific">Thermovirga lienii (strain ATCC BAA-1197 / DSM 17291 / Cas60314)</name>
    <dbReference type="NCBI Taxonomy" id="580340"/>
    <lineage>
        <taxon>Bacteria</taxon>
        <taxon>Thermotogati</taxon>
        <taxon>Synergistota</taxon>
        <taxon>Synergistia</taxon>
        <taxon>Synergistales</taxon>
        <taxon>Thermovirgaceae</taxon>
        <taxon>Thermovirga</taxon>
    </lineage>
</organism>
<dbReference type="Gene3D" id="1.20.272.10">
    <property type="match status" value="1"/>
</dbReference>
<dbReference type="GO" id="GO:0006261">
    <property type="term" value="P:DNA-templated DNA replication"/>
    <property type="evidence" value="ECO:0007669"/>
    <property type="project" value="TreeGrafter"/>
</dbReference>
<dbReference type="NCBIfam" id="TIGR01128">
    <property type="entry name" value="holA"/>
    <property type="match status" value="1"/>
</dbReference>
<evidence type="ECO:0000256" key="5">
    <source>
        <dbReference type="ARBA" id="ARBA00022932"/>
    </source>
</evidence>
<dbReference type="PANTHER" id="PTHR34388">
    <property type="entry name" value="DNA POLYMERASE III SUBUNIT DELTA"/>
    <property type="match status" value="1"/>
</dbReference>
<keyword evidence="2 8" id="KW-0808">Transferase</keyword>
<proteinExistence type="inferred from homology"/>
<dbReference type="PANTHER" id="PTHR34388:SF1">
    <property type="entry name" value="DNA POLYMERASE III SUBUNIT DELTA"/>
    <property type="match status" value="1"/>
</dbReference>
<comment type="catalytic activity">
    <reaction evidence="7">
        <text>DNA(n) + a 2'-deoxyribonucleoside 5'-triphosphate = DNA(n+1) + diphosphate</text>
        <dbReference type="Rhea" id="RHEA:22508"/>
        <dbReference type="Rhea" id="RHEA-COMP:17339"/>
        <dbReference type="Rhea" id="RHEA-COMP:17340"/>
        <dbReference type="ChEBI" id="CHEBI:33019"/>
        <dbReference type="ChEBI" id="CHEBI:61560"/>
        <dbReference type="ChEBI" id="CHEBI:173112"/>
        <dbReference type="EC" id="2.7.7.7"/>
    </reaction>
</comment>
<evidence type="ECO:0000313" key="9">
    <source>
        <dbReference type="Proteomes" id="UP000005868"/>
    </source>
</evidence>
<dbReference type="OrthoDB" id="2559at2"/>
<dbReference type="AlphaFoldDB" id="G7V969"/>
<dbReference type="InterPro" id="IPR008921">
    <property type="entry name" value="DNA_pol3_clamp-load_cplx_C"/>
</dbReference>
<name>G7V969_THELD</name>
<sequence length="313" mass="34707">MPSLFLICAKEPAKSRLLEEALRGLSEEGFAVAARSEQADWWELFSTATTGGLFEEKNIYVVDSPEAMGPLPSPLALQVEKKELASTVILLLYEGNVEKYIPRDVIKLATIKKPDKVPHWTSGRIEWIKGLIKKTGVKWEAGAISLLEEWIEDPEEIKSEIDKLTTLASDGLVTENLVKNLCVDEGSKAFLNLLDGLCEGKAELVVRSLARIKKESDVLPVVSGLHRRMRLAMYLADYKGEKKEDILSAFGAKPYQAKKALLASRIYSTKALRRFVSEMIKASCMNKRLSAGAWEVVEMALLALLNSKAGRPS</sequence>
<dbReference type="EC" id="2.7.7.7" evidence="1"/>
<accession>G7V969</accession>
<keyword evidence="9" id="KW-1185">Reference proteome</keyword>
<dbReference type="GO" id="GO:0003887">
    <property type="term" value="F:DNA-directed DNA polymerase activity"/>
    <property type="evidence" value="ECO:0007669"/>
    <property type="project" value="UniProtKB-KW"/>
</dbReference>
<dbReference type="InterPro" id="IPR005790">
    <property type="entry name" value="DNA_polIII_delta"/>
</dbReference>
<dbReference type="STRING" id="580340.Tlie_0703"/>
<comment type="similarity">
    <text evidence="6">Belongs to the DNA polymerase HolA subunit family.</text>
</comment>
<keyword evidence="4" id="KW-0235">DNA replication</keyword>